<reference evidence="7 8" key="2">
    <citation type="submission" date="2020-03" db="EMBL/GenBank/DDBJ databases">
        <title>Devosia chinhatensis sp. nov., isolated from a hexachlorocyclohexane (HCH) dump site in India.</title>
        <authorList>
            <person name="Kumar M."/>
            <person name="Lal R."/>
        </authorList>
    </citation>
    <scope>NUCLEOTIDE SEQUENCE [LARGE SCALE GENOMIC DNA]</scope>
    <source>
        <strain evidence="7 8">H239</strain>
    </source>
</reference>
<proteinExistence type="predicted"/>
<keyword evidence="3" id="KW-0597">Phosphoprotein</keyword>
<dbReference type="EC" id="2.7.13.3" evidence="2"/>
<feature type="domain" description="PAC" evidence="6">
    <location>
        <begin position="43"/>
        <end position="95"/>
    </location>
</feature>
<dbReference type="InterPro" id="IPR013655">
    <property type="entry name" value="PAS_fold_3"/>
</dbReference>
<dbReference type="InterPro" id="IPR052162">
    <property type="entry name" value="Sensor_kinase/Photoreceptor"/>
</dbReference>
<protein>
    <recommendedName>
        <fullName evidence="2">histidine kinase</fullName>
        <ecNumber evidence="2">2.7.13.3</ecNumber>
    </recommendedName>
</protein>
<dbReference type="InterPro" id="IPR000014">
    <property type="entry name" value="PAS"/>
</dbReference>
<evidence type="ECO:0000256" key="5">
    <source>
        <dbReference type="ARBA" id="ARBA00022777"/>
    </source>
</evidence>
<accession>A0A6M1SL71</accession>
<gene>
    <name evidence="7" type="ORF">G5575_06010</name>
</gene>
<keyword evidence="8" id="KW-1185">Reference proteome</keyword>
<evidence type="ECO:0000256" key="3">
    <source>
        <dbReference type="ARBA" id="ARBA00022553"/>
    </source>
</evidence>
<evidence type="ECO:0000256" key="2">
    <source>
        <dbReference type="ARBA" id="ARBA00012438"/>
    </source>
</evidence>
<dbReference type="SUPFAM" id="SSF55785">
    <property type="entry name" value="PYP-like sensor domain (PAS domain)"/>
    <property type="match status" value="2"/>
</dbReference>
<reference evidence="7 8" key="1">
    <citation type="submission" date="2020-02" db="EMBL/GenBank/DDBJ databases">
        <authorList>
            <person name="Khan S.A."/>
            <person name="Jeon C.O."/>
            <person name="Chun B.H."/>
        </authorList>
    </citation>
    <scope>NUCLEOTIDE SEQUENCE [LARGE SCALE GENOMIC DNA]</scope>
    <source>
        <strain evidence="7 8">H239</strain>
    </source>
</reference>
<dbReference type="InterPro" id="IPR000700">
    <property type="entry name" value="PAS-assoc_C"/>
</dbReference>
<dbReference type="EMBL" id="JAALFG010000001">
    <property type="protein sequence ID" value="NGP17286.1"/>
    <property type="molecule type" value="Genomic_DNA"/>
</dbReference>
<dbReference type="PANTHER" id="PTHR43304">
    <property type="entry name" value="PHYTOCHROME-LIKE PROTEIN CPH1"/>
    <property type="match status" value="1"/>
</dbReference>
<evidence type="ECO:0000313" key="7">
    <source>
        <dbReference type="EMBL" id="NGP17286.1"/>
    </source>
</evidence>
<evidence type="ECO:0000256" key="4">
    <source>
        <dbReference type="ARBA" id="ARBA00022679"/>
    </source>
</evidence>
<dbReference type="Proteomes" id="UP000474802">
    <property type="component" value="Unassembled WGS sequence"/>
</dbReference>
<dbReference type="SMART" id="SM00086">
    <property type="entry name" value="PAC"/>
    <property type="match status" value="1"/>
</dbReference>
<evidence type="ECO:0000313" key="8">
    <source>
        <dbReference type="Proteomes" id="UP000474802"/>
    </source>
</evidence>
<comment type="catalytic activity">
    <reaction evidence="1">
        <text>ATP + protein L-histidine = ADP + protein N-phospho-L-histidine.</text>
        <dbReference type="EC" id="2.7.13.3"/>
    </reaction>
</comment>
<dbReference type="CDD" id="cd00130">
    <property type="entry name" value="PAS"/>
    <property type="match status" value="1"/>
</dbReference>
<sequence length="373" mass="41855">MARLYRAEFRRIAGYGWLDAIHPDDRGYAEWQWHDAVTAQRVVDAEFRLRAPDGGWRWTNVRAVPVLDAQKQIEKWVGMNIDIDERNTAEAALVESEKRYRALFESMDDAFAIVEVLKDAEGNWSDFRFIEVNPAFTKHTNMPWPVGKTATELLGTPNPRWTELYGQALETGTPIRVEEPEARLGVIFDLYIFSLDRDRNRVAVLFTNITERKKAETALKEKEARQAFLLELSDALRPLDDPADIQLAAATALGKRVGANRVAYGEDTGDGETYIVSPNYVDGAPDMSGIFRYADYGSDILADLRAGHIRNQPDLANDARLSEAERQAFAVAGIGASLNVPLVKGVSGRLARNKFRDAACLFACRDRACTRGW</sequence>
<dbReference type="RefSeq" id="WP_164533487.1">
    <property type="nucleotide sequence ID" value="NZ_JAALFG010000001.1"/>
</dbReference>
<dbReference type="InterPro" id="IPR029016">
    <property type="entry name" value="GAF-like_dom_sf"/>
</dbReference>
<name>A0A6M1SL71_9HYPH</name>
<dbReference type="Pfam" id="PF08447">
    <property type="entry name" value="PAS_3"/>
    <property type="match status" value="1"/>
</dbReference>
<dbReference type="GO" id="GO:0004673">
    <property type="term" value="F:protein histidine kinase activity"/>
    <property type="evidence" value="ECO:0007669"/>
    <property type="project" value="UniProtKB-EC"/>
</dbReference>
<dbReference type="Gene3D" id="3.30.450.20">
    <property type="entry name" value="PAS domain"/>
    <property type="match status" value="2"/>
</dbReference>
<comment type="caution">
    <text evidence="7">The sequence shown here is derived from an EMBL/GenBank/DDBJ whole genome shotgun (WGS) entry which is preliminary data.</text>
</comment>
<dbReference type="SUPFAM" id="SSF55781">
    <property type="entry name" value="GAF domain-like"/>
    <property type="match status" value="1"/>
</dbReference>
<dbReference type="PANTHER" id="PTHR43304:SF1">
    <property type="entry name" value="PAC DOMAIN-CONTAINING PROTEIN"/>
    <property type="match status" value="1"/>
</dbReference>
<dbReference type="Gene3D" id="3.30.450.40">
    <property type="match status" value="1"/>
</dbReference>
<dbReference type="InterPro" id="IPR001610">
    <property type="entry name" value="PAC"/>
</dbReference>
<evidence type="ECO:0000259" key="6">
    <source>
        <dbReference type="PROSITE" id="PS50113"/>
    </source>
</evidence>
<dbReference type="InterPro" id="IPR035965">
    <property type="entry name" value="PAS-like_dom_sf"/>
</dbReference>
<dbReference type="PROSITE" id="PS50113">
    <property type="entry name" value="PAC"/>
    <property type="match status" value="1"/>
</dbReference>
<dbReference type="AlphaFoldDB" id="A0A6M1SL71"/>
<keyword evidence="4" id="KW-0808">Transferase</keyword>
<keyword evidence="5" id="KW-0418">Kinase</keyword>
<dbReference type="NCBIfam" id="TIGR00229">
    <property type="entry name" value="sensory_box"/>
    <property type="match status" value="1"/>
</dbReference>
<organism evidence="7 8">
    <name type="scientific">Devosia aurantiaca</name>
    <dbReference type="NCBI Taxonomy" id="2714858"/>
    <lineage>
        <taxon>Bacteria</taxon>
        <taxon>Pseudomonadati</taxon>
        <taxon>Pseudomonadota</taxon>
        <taxon>Alphaproteobacteria</taxon>
        <taxon>Hyphomicrobiales</taxon>
        <taxon>Devosiaceae</taxon>
        <taxon>Devosia</taxon>
    </lineage>
</organism>
<evidence type="ECO:0000256" key="1">
    <source>
        <dbReference type="ARBA" id="ARBA00000085"/>
    </source>
</evidence>
<dbReference type="Pfam" id="PF13188">
    <property type="entry name" value="PAS_8"/>
    <property type="match status" value="1"/>
</dbReference>